<evidence type="ECO:0000259" key="2">
    <source>
        <dbReference type="PROSITE" id="PS50983"/>
    </source>
</evidence>
<dbReference type="PANTHER" id="PTHR30535:SF34">
    <property type="entry name" value="MOLYBDATE-BINDING PROTEIN MOLA"/>
    <property type="match status" value="1"/>
</dbReference>
<feature type="domain" description="Fe/B12 periplasmic-binding" evidence="2">
    <location>
        <begin position="34"/>
        <end position="341"/>
    </location>
</feature>
<dbReference type="OrthoDB" id="9775594at2"/>
<dbReference type="RefSeq" id="WP_017041554.1">
    <property type="nucleotide sequence ID" value="NZ_AJYQ02000125.1"/>
</dbReference>
<dbReference type="EMBL" id="AJYQ02000125">
    <property type="protein sequence ID" value="OEE31498.1"/>
    <property type="molecule type" value="Genomic_DNA"/>
</dbReference>
<dbReference type="SUPFAM" id="SSF53807">
    <property type="entry name" value="Helical backbone' metal receptor"/>
    <property type="match status" value="1"/>
</dbReference>
<comment type="caution">
    <text evidence="3">The sequence shown here is derived from an EMBL/GenBank/DDBJ whole genome shotgun (WGS) entry which is preliminary data.</text>
</comment>
<dbReference type="InterPro" id="IPR050902">
    <property type="entry name" value="ABC_Transporter_SBP"/>
</dbReference>
<gene>
    <name evidence="3" type="ORF">A1QO_13230</name>
</gene>
<dbReference type="STRING" id="1187848.A1QO_13230"/>
<feature type="signal peptide" evidence="1">
    <location>
        <begin position="1"/>
        <end position="24"/>
    </location>
</feature>
<dbReference type="Gene3D" id="3.40.50.1980">
    <property type="entry name" value="Nitrogenase molybdenum iron protein domain"/>
    <property type="match status" value="2"/>
</dbReference>
<dbReference type="Pfam" id="PF01497">
    <property type="entry name" value="Peripla_BP_2"/>
    <property type="match status" value="1"/>
</dbReference>
<dbReference type="Proteomes" id="UP000094741">
    <property type="component" value="Unassembled WGS sequence"/>
</dbReference>
<dbReference type="PROSITE" id="PS50983">
    <property type="entry name" value="FE_B12_PBP"/>
    <property type="match status" value="1"/>
</dbReference>
<sequence>MKGLSKLLLSMAMACGVIATPVQADIEFKDVMGRDIILEKPAERVFLGFYFEDFLAIAGPDAYTKVAIFPKASWKDYRQSQWTTYTKIIPELNTIEDSGSIYTGTFNLEKLLTVKPDVAILAAWQYKSLGEKVDLLESTGIKVVVIDFNAQTVEKHLASTRVIGKVMGTNGRAEKIASEYESTVIDVQHRVTDYLTKNPARRVYVEIGTGGADEYGKSYSTSMWGKLLDLAGAKNIATGKFEGSAHLTPEYVLSQNPEVIFVSGAHWSKYDDSALLGFGTTEEQAQARYAPYLKRQGWDQLSAIKNNDFYGMYHSGTRTIYDHVFLQYLAKSIYPEAFKDIDPKKTHQAFFEQFMPQKLDGTFMIKVDG</sequence>
<dbReference type="AlphaFoldDB" id="A0A1E5BBH9"/>
<dbReference type="InterPro" id="IPR002491">
    <property type="entry name" value="ABC_transptr_periplasmic_BD"/>
</dbReference>
<keyword evidence="1" id="KW-0732">Signal</keyword>
<feature type="chain" id="PRO_5009171500" evidence="1">
    <location>
        <begin position="25"/>
        <end position="369"/>
    </location>
</feature>
<reference evidence="3 4" key="1">
    <citation type="journal article" date="2012" name="Science">
        <title>Ecological populations of bacteria act as socially cohesive units of antibiotic production and resistance.</title>
        <authorList>
            <person name="Cordero O.X."/>
            <person name="Wildschutte H."/>
            <person name="Kirkup B."/>
            <person name="Proehl S."/>
            <person name="Ngo L."/>
            <person name="Hussain F."/>
            <person name="Le Roux F."/>
            <person name="Mincer T."/>
            <person name="Polz M.F."/>
        </authorList>
    </citation>
    <scope>NUCLEOTIDE SEQUENCE [LARGE SCALE GENOMIC DNA]</scope>
    <source>
        <strain evidence="3 4">ZF-129</strain>
    </source>
</reference>
<name>A0A1E5BBH9_9VIBR</name>
<accession>A0A1E5BBH9</accession>
<proteinExistence type="predicted"/>
<dbReference type="eggNOG" id="COG0614">
    <property type="taxonomic scope" value="Bacteria"/>
</dbReference>
<evidence type="ECO:0000313" key="4">
    <source>
        <dbReference type="Proteomes" id="UP000094741"/>
    </source>
</evidence>
<organism evidence="3 4">
    <name type="scientific">Vibrio genomosp. F10 str. ZF-129</name>
    <dbReference type="NCBI Taxonomy" id="1187848"/>
    <lineage>
        <taxon>Bacteria</taxon>
        <taxon>Pseudomonadati</taxon>
        <taxon>Pseudomonadota</taxon>
        <taxon>Gammaproteobacteria</taxon>
        <taxon>Vibrionales</taxon>
        <taxon>Vibrionaceae</taxon>
        <taxon>Vibrio</taxon>
    </lineage>
</organism>
<evidence type="ECO:0000256" key="1">
    <source>
        <dbReference type="SAM" id="SignalP"/>
    </source>
</evidence>
<protein>
    <submittedName>
        <fullName evidence="3">ABC transporter substrate-binding protein</fullName>
    </submittedName>
</protein>
<dbReference type="PANTHER" id="PTHR30535">
    <property type="entry name" value="VITAMIN B12-BINDING PROTEIN"/>
    <property type="match status" value="1"/>
</dbReference>
<evidence type="ECO:0000313" key="3">
    <source>
        <dbReference type="EMBL" id="OEE31498.1"/>
    </source>
</evidence>